<gene>
    <name evidence="4" type="ORF">HUK83_11535</name>
</gene>
<evidence type="ECO:0000256" key="2">
    <source>
        <dbReference type="ARBA" id="ARBA00023002"/>
    </source>
</evidence>
<dbReference type="Proteomes" id="UP000565205">
    <property type="component" value="Unassembled WGS sequence"/>
</dbReference>
<dbReference type="GO" id="GO:0005506">
    <property type="term" value="F:iron ion binding"/>
    <property type="evidence" value="ECO:0007669"/>
    <property type="project" value="InterPro"/>
</dbReference>
<evidence type="ECO:0000256" key="1">
    <source>
        <dbReference type="ARBA" id="ARBA00022505"/>
    </source>
</evidence>
<dbReference type="AlphaFoldDB" id="A0A850NU54"/>
<dbReference type="InterPro" id="IPR046867">
    <property type="entry name" value="AldOxase/xan_DH_MoCoBD2"/>
</dbReference>
<dbReference type="InterPro" id="IPR000674">
    <property type="entry name" value="Ald_Oxase/Xan_DH_a/b"/>
</dbReference>
<evidence type="ECO:0000313" key="4">
    <source>
        <dbReference type="EMBL" id="NVN30962.1"/>
    </source>
</evidence>
<reference evidence="4 5" key="1">
    <citation type="submission" date="2020-06" db="EMBL/GenBank/DDBJ databases">
        <title>Description of novel acetic acid bacteria.</title>
        <authorList>
            <person name="Sombolestani A."/>
        </authorList>
    </citation>
    <scope>NUCLEOTIDE SEQUENCE [LARGE SCALE GENOMIC DNA]</scope>
    <source>
        <strain evidence="4 5">LMG 26838</strain>
    </source>
</reference>
<accession>A0A850NU54</accession>
<dbReference type="Gene3D" id="3.30.365.10">
    <property type="entry name" value="Aldehyde oxidase/xanthine dehydrogenase, molybdopterin binding domain"/>
    <property type="match status" value="5"/>
</dbReference>
<protein>
    <submittedName>
        <fullName evidence="4">Xanthine dehydrogenase family protein</fullName>
    </submittedName>
</protein>
<dbReference type="EMBL" id="JABXXQ010000255">
    <property type="protein sequence ID" value="NVN30962.1"/>
    <property type="molecule type" value="Genomic_DNA"/>
</dbReference>
<feature type="non-terminal residue" evidence="4">
    <location>
        <position position="1"/>
    </location>
</feature>
<keyword evidence="1" id="KW-0500">Molybdenum</keyword>
<dbReference type="SUPFAM" id="SSF54665">
    <property type="entry name" value="CO dehydrogenase molybdoprotein N-domain-like"/>
    <property type="match status" value="1"/>
</dbReference>
<dbReference type="InterPro" id="IPR008274">
    <property type="entry name" value="AldOxase/xan_DH_MoCoBD1"/>
</dbReference>
<dbReference type="InterPro" id="IPR037165">
    <property type="entry name" value="AldOxase/xan_DH_Mopterin-bd_sf"/>
</dbReference>
<dbReference type="Pfam" id="PF01315">
    <property type="entry name" value="Ald_Xan_dh_C"/>
    <property type="match status" value="1"/>
</dbReference>
<evidence type="ECO:0000313" key="5">
    <source>
        <dbReference type="Proteomes" id="UP000565205"/>
    </source>
</evidence>
<comment type="caution">
    <text evidence="4">The sequence shown here is derived from an EMBL/GenBank/DDBJ whole genome shotgun (WGS) entry which is preliminary data.</text>
</comment>
<dbReference type="InterPro" id="IPR016208">
    <property type="entry name" value="Ald_Oxase/xanthine_DH-like"/>
</dbReference>
<keyword evidence="2" id="KW-0560">Oxidoreductase</keyword>
<dbReference type="PANTHER" id="PTHR11908">
    <property type="entry name" value="XANTHINE DEHYDROGENASE"/>
    <property type="match status" value="1"/>
</dbReference>
<dbReference type="Pfam" id="PF20256">
    <property type="entry name" value="MoCoBD_2"/>
    <property type="match status" value="1"/>
</dbReference>
<dbReference type="Gene3D" id="3.90.1170.50">
    <property type="entry name" value="Aldehyde oxidase/xanthine dehydrogenase, a/b hammerhead"/>
    <property type="match status" value="1"/>
</dbReference>
<dbReference type="PANTHER" id="PTHR11908:SF132">
    <property type="entry name" value="ALDEHYDE OXIDASE 1-RELATED"/>
    <property type="match status" value="1"/>
</dbReference>
<dbReference type="RefSeq" id="WP_176624922.1">
    <property type="nucleotide sequence ID" value="NZ_JABXXQ010000255.1"/>
</dbReference>
<organism evidence="4 5">
    <name type="scientific">Endobacter medicaginis</name>
    <dbReference type="NCBI Taxonomy" id="1181271"/>
    <lineage>
        <taxon>Bacteria</taxon>
        <taxon>Pseudomonadati</taxon>
        <taxon>Pseudomonadota</taxon>
        <taxon>Alphaproteobacteria</taxon>
        <taxon>Acetobacterales</taxon>
        <taxon>Acetobacteraceae</taxon>
        <taxon>Endobacter</taxon>
    </lineage>
</organism>
<dbReference type="GO" id="GO:0016491">
    <property type="term" value="F:oxidoreductase activity"/>
    <property type="evidence" value="ECO:0007669"/>
    <property type="project" value="UniProtKB-KW"/>
</dbReference>
<dbReference type="SUPFAM" id="SSF56003">
    <property type="entry name" value="Molybdenum cofactor-binding domain"/>
    <property type="match status" value="1"/>
</dbReference>
<proteinExistence type="predicted"/>
<name>A0A850NU54_9PROT</name>
<evidence type="ECO:0000259" key="3">
    <source>
        <dbReference type="SMART" id="SM01008"/>
    </source>
</evidence>
<sequence>DAPPDGLLHARLRRSPHASARILHIDRAAALAIDGVRLILTHEDVPHFPYSTGRHENFRDDPEDTLIFDPLIRFAGQRVAAVIADTAAIAEAACAALDITYEVLPALLDPTAVQDEGAPQLHAHAPRNVAARVQGQVGPHATIDEVLAGAAHVVDRTYTTQRLHHASLETHAGIAWLERDAAGEDSLVIRSSTQVPFLTRDTLARMLQMPRERIRVFCDRVGGGFGGKQELIVEDIIALATLRLGRPVALEYTREEAFTGASTRHPMQIRVRMGADAQGRLLGLAMDVLAETGAYGNHAPGVLHHGCNESMIVYNCPSKFVDGVSVYANTPPSGAFRGYGLSQTIFAVESAMDELAIASGIDPWRLREINMIRPGDPMISHHDTPHDVTFGSYGLDQCLVLARDALDRAQTPELGDGDWHLGDGMAIALIDTAPPRGHYAHAAVTLREDGGVDLDVGTAEFGNGSVTTHVQLVATTLGIEPTRIRVRHGDTEAVAHDTGAYGSAGIVIAGLACHRAALALKAEMEAFAADHQLGTDPGAIAARAASRGRTLSGSGYSDGSPRSVAFNVQAFRVAVNRDSGEWRIVASIQAADAGVVLNPMQCRGQIEGGVAQAIGGALMEEVRIDGAGRIANPSFRSYHVPRMADLPRTEVLFADTYDTTGPLGAKSMSESPFNPVAPALANAIARAAGVRPRSLPMRADRIWAAIREQSGEMSR</sequence>
<feature type="domain" description="Aldehyde oxidase/xanthine dehydrogenase a/b hammerhead" evidence="3">
    <location>
        <begin position="1"/>
        <end position="105"/>
    </location>
</feature>
<dbReference type="Pfam" id="PF02738">
    <property type="entry name" value="MoCoBD_1"/>
    <property type="match status" value="1"/>
</dbReference>
<dbReference type="InterPro" id="IPR036856">
    <property type="entry name" value="Ald_Oxase/Xan_DH_a/b_sf"/>
</dbReference>
<dbReference type="SMART" id="SM01008">
    <property type="entry name" value="Ald_Xan_dh_C"/>
    <property type="match status" value="1"/>
</dbReference>